<proteinExistence type="predicted"/>
<reference evidence="2" key="1">
    <citation type="submission" date="2021-05" db="EMBL/GenBank/DDBJ databases">
        <title>The genome of the haptophyte Pavlova lutheri (Diacronema luteri, Pavlovales) - a model for lipid biosynthesis in eukaryotic algae.</title>
        <authorList>
            <person name="Hulatt C.J."/>
            <person name="Posewitz M.C."/>
        </authorList>
    </citation>
    <scope>NUCLEOTIDE SEQUENCE</scope>
    <source>
        <strain evidence="2">NIVA-4/92</strain>
    </source>
</reference>
<protein>
    <submittedName>
        <fullName evidence="2">Uncharacterized protein</fullName>
    </submittedName>
</protein>
<dbReference type="Proteomes" id="UP000751190">
    <property type="component" value="Unassembled WGS sequence"/>
</dbReference>
<name>A0A8J5XDS3_DIALT</name>
<dbReference type="EMBL" id="JAGTXO010000020">
    <property type="protein sequence ID" value="KAG8462584.1"/>
    <property type="molecule type" value="Genomic_DNA"/>
</dbReference>
<evidence type="ECO:0000313" key="3">
    <source>
        <dbReference type="Proteomes" id="UP000751190"/>
    </source>
</evidence>
<organism evidence="2 3">
    <name type="scientific">Diacronema lutheri</name>
    <name type="common">Unicellular marine alga</name>
    <name type="synonym">Monochrysis lutheri</name>
    <dbReference type="NCBI Taxonomy" id="2081491"/>
    <lineage>
        <taxon>Eukaryota</taxon>
        <taxon>Haptista</taxon>
        <taxon>Haptophyta</taxon>
        <taxon>Pavlovophyceae</taxon>
        <taxon>Pavlovales</taxon>
        <taxon>Pavlovaceae</taxon>
        <taxon>Diacronema</taxon>
    </lineage>
</organism>
<comment type="caution">
    <text evidence="2">The sequence shown here is derived from an EMBL/GenBank/DDBJ whole genome shotgun (WGS) entry which is preliminary data.</text>
</comment>
<sequence>MTVTASAAVGAGIRRRRALVPALLSALALVVAAQLVLRSERLATPTPVSVVRGASPPAERPAARAAPSEALGGAHAPATSDSASTPVPRPAAQPAPSHAIALVAVRERAPGRARRFVAVSDASSAELEMRTLAAALGASTHFELWAMSGGAACEPPADAPPANATAFAIRSRRTGRFVRARARGAAAEWTLTADVRWWHVRANGTRGGAPADAPGPFPAHATFVFVPERADVSRARPREPRAPLSRAAADADADADARADVVDGVALGTEGLLWSCGKRGFVNARPGGRLRTHSDAGPPFQTPAGARSAARLALVPRGVAGGAAGRADATRASRLLPPYRVVSIDYHIATARESGAVLRSFGLDFAEHSLSGACARTRTCASGLQVLTRENGFTLCPRPHDLRRRFFARYRSSQLVRGADAFICSHPAALCELFLPFNRALIVVVTTNLELARENPTRWADWLSVVRRLAADPRALVAANSAYDAAYVAHFARVTPVLLPTLAPYVDAAYAPTRDSYLLAPAHSDAARAFLEGARALCAPYVAVHWLRELYAEYSFEQLASHRAVVFVPYTKSVMSLFELYRMAVPIFAPSLELLVKLEMEQAVMSERIYWQGAPAPAEAAAELSPNTRSDRLAVEHWLALSDHLVFPHVLLFDSAADLGAQLRRATAESLRAVSGRMRAHMVVHEAVVRARWAEALERIFAGQRPGDAPVPASLDNELRARYGLELPHAEPDCSRLSAPDEGRWN</sequence>
<keyword evidence="3" id="KW-1185">Reference proteome</keyword>
<dbReference type="OrthoDB" id="419709at2759"/>
<feature type="region of interest" description="Disordered" evidence="1">
    <location>
        <begin position="48"/>
        <end position="95"/>
    </location>
</feature>
<evidence type="ECO:0000313" key="2">
    <source>
        <dbReference type="EMBL" id="KAG8462584.1"/>
    </source>
</evidence>
<accession>A0A8J5XDS3</accession>
<gene>
    <name evidence="2" type="ORF">KFE25_010409</name>
</gene>
<evidence type="ECO:0000256" key="1">
    <source>
        <dbReference type="SAM" id="MobiDB-lite"/>
    </source>
</evidence>
<dbReference type="AlphaFoldDB" id="A0A8J5XDS3"/>